<reference evidence="2 3" key="1">
    <citation type="submission" date="2015-01" db="EMBL/GenBank/DDBJ databases">
        <title>The Genome Sequence of Exophiala xenobiotica CBS118157.</title>
        <authorList>
            <consortium name="The Broad Institute Genomics Platform"/>
            <person name="Cuomo C."/>
            <person name="de Hoog S."/>
            <person name="Gorbushina A."/>
            <person name="Stielow B."/>
            <person name="Teixiera M."/>
            <person name="Abouelleil A."/>
            <person name="Chapman S.B."/>
            <person name="Priest M."/>
            <person name="Young S.K."/>
            <person name="Wortman J."/>
            <person name="Nusbaum C."/>
            <person name="Birren B."/>
        </authorList>
    </citation>
    <scope>NUCLEOTIDE SEQUENCE [LARGE SCALE GENOMIC DNA]</scope>
    <source>
        <strain evidence="2 3">CBS 118157</strain>
    </source>
</reference>
<dbReference type="OrthoDB" id="1669814at2759"/>
<dbReference type="Proteomes" id="UP000054342">
    <property type="component" value="Unassembled WGS sequence"/>
</dbReference>
<gene>
    <name evidence="2" type="ORF">PV05_03530</name>
</gene>
<evidence type="ECO:0000313" key="3">
    <source>
        <dbReference type="Proteomes" id="UP000054342"/>
    </source>
</evidence>
<keyword evidence="3" id="KW-1185">Reference proteome</keyword>
<evidence type="ECO:0000256" key="1">
    <source>
        <dbReference type="SAM" id="Phobius"/>
    </source>
</evidence>
<accession>A0A0D2FG41</accession>
<evidence type="ECO:0000313" key="2">
    <source>
        <dbReference type="EMBL" id="KIW59049.1"/>
    </source>
</evidence>
<dbReference type="RefSeq" id="XP_013319633.1">
    <property type="nucleotide sequence ID" value="XM_013464179.1"/>
</dbReference>
<keyword evidence="1" id="KW-0812">Transmembrane</keyword>
<dbReference type="HOGENOM" id="CLU_2133554_0_0_1"/>
<proteinExistence type="predicted"/>
<organism evidence="2 3">
    <name type="scientific">Exophiala xenobiotica</name>
    <dbReference type="NCBI Taxonomy" id="348802"/>
    <lineage>
        <taxon>Eukaryota</taxon>
        <taxon>Fungi</taxon>
        <taxon>Dikarya</taxon>
        <taxon>Ascomycota</taxon>
        <taxon>Pezizomycotina</taxon>
        <taxon>Eurotiomycetes</taxon>
        <taxon>Chaetothyriomycetidae</taxon>
        <taxon>Chaetothyriales</taxon>
        <taxon>Herpotrichiellaceae</taxon>
        <taxon>Exophiala</taxon>
    </lineage>
</organism>
<keyword evidence="1" id="KW-0472">Membrane</keyword>
<dbReference type="GeneID" id="25325438"/>
<sequence length="113" mass="12600">MQVAAYCPMLFGDQDQEKRGVLVEAKNTMAMDSIPMSMVVDDAIGMELLMELAVDIPDIVEVGEADVDIVILMLLMPFIDIMLLSMIEVYRYALGRVTKQFEYGPAVWACSSE</sequence>
<keyword evidence="1" id="KW-1133">Transmembrane helix</keyword>
<dbReference type="AlphaFoldDB" id="A0A0D2FG41"/>
<protein>
    <submittedName>
        <fullName evidence="2">Uncharacterized protein</fullName>
    </submittedName>
</protein>
<feature type="transmembrane region" description="Helical" evidence="1">
    <location>
        <begin position="69"/>
        <end position="90"/>
    </location>
</feature>
<dbReference type="EMBL" id="KN847318">
    <property type="protein sequence ID" value="KIW59049.1"/>
    <property type="molecule type" value="Genomic_DNA"/>
</dbReference>
<name>A0A0D2FG41_9EURO</name>